<dbReference type="PRINTS" id="PR00420">
    <property type="entry name" value="RNGMNOXGNASE"/>
</dbReference>
<evidence type="ECO:0000256" key="4">
    <source>
        <dbReference type="ARBA" id="ARBA00023002"/>
    </source>
</evidence>
<feature type="region of interest" description="Disordered" evidence="6">
    <location>
        <begin position="172"/>
        <end position="200"/>
    </location>
</feature>
<evidence type="ECO:0000256" key="5">
    <source>
        <dbReference type="ARBA" id="ARBA00023033"/>
    </source>
</evidence>
<sequence>MLEDPELRPLVEKPVIYTWSGPHKHVVGYSIRGGSLLNVVAYVKDAYVPDTSTGDADAMREAYAKEPWDPRVRKILALAKPEHLVRWTLLHSEPLDRWVHREGPVTLLGDAAHMFSPHYGQGANLALEDAGVLGNLLSRITDRQQLRTLLNAYEEIRRPRRTATWKDTMAGTARAQLPDGEEQRARDASRPQPFKNRKAHELTIPIDCSHDFGYDADAVVDTWWSRNGSSVLRLGQRGHFSL</sequence>
<keyword evidence="9" id="KW-1185">Reference proteome</keyword>
<dbReference type="SUPFAM" id="SSF51905">
    <property type="entry name" value="FAD/NAD(P)-binding domain"/>
    <property type="match status" value="1"/>
</dbReference>
<dbReference type="EMBL" id="JBBXMP010000010">
    <property type="protein sequence ID" value="KAL0069799.1"/>
    <property type="molecule type" value="Genomic_DNA"/>
</dbReference>
<feature type="domain" description="FAD-binding" evidence="7">
    <location>
        <begin position="50"/>
        <end position="164"/>
    </location>
</feature>
<dbReference type="Proteomes" id="UP001437256">
    <property type="component" value="Unassembled WGS sequence"/>
</dbReference>
<dbReference type="SUPFAM" id="SSF54373">
    <property type="entry name" value="FAD-linked reductases, C-terminal domain"/>
    <property type="match status" value="1"/>
</dbReference>
<evidence type="ECO:0000256" key="3">
    <source>
        <dbReference type="ARBA" id="ARBA00022827"/>
    </source>
</evidence>
<evidence type="ECO:0000256" key="6">
    <source>
        <dbReference type="SAM" id="MobiDB-lite"/>
    </source>
</evidence>
<gene>
    <name evidence="8" type="ORF">AAF712_003069</name>
</gene>
<organism evidence="8 9">
    <name type="scientific">Marasmius tenuissimus</name>
    <dbReference type="NCBI Taxonomy" id="585030"/>
    <lineage>
        <taxon>Eukaryota</taxon>
        <taxon>Fungi</taxon>
        <taxon>Dikarya</taxon>
        <taxon>Basidiomycota</taxon>
        <taxon>Agaricomycotina</taxon>
        <taxon>Agaricomycetes</taxon>
        <taxon>Agaricomycetidae</taxon>
        <taxon>Agaricales</taxon>
        <taxon>Marasmiineae</taxon>
        <taxon>Marasmiaceae</taxon>
        <taxon>Marasmius</taxon>
    </lineage>
</organism>
<reference evidence="8 9" key="1">
    <citation type="submission" date="2024-05" db="EMBL/GenBank/DDBJ databases">
        <title>A draft genome resource for the thread blight pathogen Marasmius tenuissimus strain MS-2.</title>
        <authorList>
            <person name="Yulfo-Soto G.E."/>
            <person name="Baruah I.K."/>
            <person name="Amoako-Attah I."/>
            <person name="Bukari Y."/>
            <person name="Meinhardt L.W."/>
            <person name="Bailey B.A."/>
            <person name="Cohen S.P."/>
        </authorList>
    </citation>
    <scope>NUCLEOTIDE SEQUENCE [LARGE SCALE GENOMIC DNA]</scope>
    <source>
        <strain evidence="8 9">MS-2</strain>
    </source>
</reference>
<dbReference type="InterPro" id="IPR002938">
    <property type="entry name" value="FAD-bd"/>
</dbReference>
<dbReference type="Gene3D" id="3.50.50.60">
    <property type="entry name" value="FAD/NAD(P)-binding domain"/>
    <property type="match status" value="1"/>
</dbReference>
<comment type="caution">
    <text evidence="8">The sequence shown here is derived from an EMBL/GenBank/DDBJ whole genome shotgun (WGS) entry which is preliminary data.</text>
</comment>
<name>A0ABR3A8V9_9AGAR</name>
<protein>
    <recommendedName>
        <fullName evidence="7">FAD-binding domain-containing protein</fullName>
    </recommendedName>
</protein>
<evidence type="ECO:0000256" key="1">
    <source>
        <dbReference type="ARBA" id="ARBA00007992"/>
    </source>
</evidence>
<dbReference type="PANTHER" id="PTHR13789">
    <property type="entry name" value="MONOOXYGENASE"/>
    <property type="match status" value="1"/>
</dbReference>
<keyword evidence="2" id="KW-0285">Flavoprotein</keyword>
<dbReference type="PANTHER" id="PTHR13789:SF147">
    <property type="entry name" value="PUTATIVE (AFU_ORTHOLOGUE AFUA_2G01950)-RELATED"/>
    <property type="match status" value="1"/>
</dbReference>
<dbReference type="InterPro" id="IPR036188">
    <property type="entry name" value="FAD/NAD-bd_sf"/>
</dbReference>
<proteinExistence type="inferred from homology"/>
<evidence type="ECO:0000313" key="8">
    <source>
        <dbReference type="EMBL" id="KAL0069799.1"/>
    </source>
</evidence>
<accession>A0ABR3A8V9</accession>
<keyword evidence="3" id="KW-0274">FAD</keyword>
<evidence type="ECO:0000256" key="2">
    <source>
        <dbReference type="ARBA" id="ARBA00022630"/>
    </source>
</evidence>
<evidence type="ECO:0000313" key="9">
    <source>
        <dbReference type="Proteomes" id="UP001437256"/>
    </source>
</evidence>
<dbReference type="InterPro" id="IPR050493">
    <property type="entry name" value="FAD-dep_Monooxygenase_BioMet"/>
</dbReference>
<evidence type="ECO:0000259" key="7">
    <source>
        <dbReference type="Pfam" id="PF01494"/>
    </source>
</evidence>
<keyword evidence="4" id="KW-0560">Oxidoreductase</keyword>
<keyword evidence="5" id="KW-0503">Monooxygenase</keyword>
<dbReference type="Pfam" id="PF01494">
    <property type="entry name" value="FAD_binding_3"/>
    <property type="match status" value="1"/>
</dbReference>
<comment type="similarity">
    <text evidence="1">Belongs to the paxM FAD-dependent monooxygenase family.</text>
</comment>